<evidence type="ECO:0000256" key="3">
    <source>
        <dbReference type="ARBA" id="ARBA00037932"/>
    </source>
</evidence>
<evidence type="ECO:0000256" key="4">
    <source>
        <dbReference type="ARBA" id="ARBA00040322"/>
    </source>
</evidence>
<gene>
    <name evidence="7" type="ORF">CVLEPA_LOCUS4448</name>
</gene>
<evidence type="ECO:0000256" key="6">
    <source>
        <dbReference type="ARBA" id="ARBA00042266"/>
    </source>
</evidence>
<evidence type="ECO:0000256" key="5">
    <source>
        <dbReference type="ARBA" id="ARBA00041867"/>
    </source>
</evidence>
<dbReference type="PANTHER" id="PTHR43648:SF1">
    <property type="entry name" value="ELECTRON TRANSFER FLAVOPROTEIN BETA SUBUNIT LYSINE METHYLTRANSFERASE"/>
    <property type="match status" value="1"/>
</dbReference>
<comment type="similarity">
    <text evidence="3">Belongs to the methyltransferase superfamily. ETFBKMT family.</text>
</comment>
<comment type="caution">
    <text evidence="7">The sequence shown here is derived from an EMBL/GenBank/DDBJ whole genome shotgun (WGS) entry which is preliminary data.</text>
</comment>
<keyword evidence="1" id="KW-0489">Methyltransferase</keyword>
<organism evidence="7 8">
    <name type="scientific">Clavelina lepadiformis</name>
    <name type="common">Light-bulb sea squirt</name>
    <name type="synonym">Ascidia lepadiformis</name>
    <dbReference type="NCBI Taxonomy" id="159417"/>
    <lineage>
        <taxon>Eukaryota</taxon>
        <taxon>Metazoa</taxon>
        <taxon>Chordata</taxon>
        <taxon>Tunicata</taxon>
        <taxon>Ascidiacea</taxon>
        <taxon>Aplousobranchia</taxon>
        <taxon>Clavelinidae</taxon>
        <taxon>Clavelina</taxon>
    </lineage>
</organism>
<reference evidence="7 8" key="1">
    <citation type="submission" date="2024-02" db="EMBL/GenBank/DDBJ databases">
        <authorList>
            <person name="Daric V."/>
            <person name="Darras S."/>
        </authorList>
    </citation>
    <scope>NUCLEOTIDE SEQUENCE [LARGE SCALE GENOMIC DNA]</scope>
</reference>
<protein>
    <recommendedName>
        <fullName evidence="4">Electron transfer flavoprotein beta subunit lysine methyltransferase</fullName>
    </recommendedName>
    <alternativeName>
        <fullName evidence="6">ETFB lysine methyltransferase</fullName>
    </alternativeName>
    <alternativeName>
        <fullName evidence="5">Protein N-lysine methyltransferase METTL20</fullName>
    </alternativeName>
</protein>
<keyword evidence="8" id="KW-1185">Reference proteome</keyword>
<name>A0ABP0F504_CLALP</name>
<dbReference type="Proteomes" id="UP001642483">
    <property type="component" value="Unassembled WGS sequence"/>
</dbReference>
<sequence>MQGARCVLANDIDSAAAEALKLNFSLNCPDSAINSSDVLRSGFNVSTNDFLCDSMKNDSSNSSILSQCTWDFIILGDMFYDEHMTKALKGFLRRAKSPATRIILGDPNRGFLNSFNNLRILHKYELPKQCILENYGHTTALVMEACETKTV</sequence>
<dbReference type="EMBL" id="CAWYQH010000013">
    <property type="protein sequence ID" value="CAK8674783.1"/>
    <property type="molecule type" value="Genomic_DNA"/>
</dbReference>
<dbReference type="PANTHER" id="PTHR43648">
    <property type="entry name" value="ELECTRON TRANSFER FLAVOPROTEIN BETA SUBUNIT LYSINE METHYLTRANSFERASE"/>
    <property type="match status" value="1"/>
</dbReference>
<proteinExistence type="inferred from homology"/>
<evidence type="ECO:0000313" key="7">
    <source>
        <dbReference type="EMBL" id="CAK8674783.1"/>
    </source>
</evidence>
<dbReference type="InterPro" id="IPR050078">
    <property type="entry name" value="Ribosomal_L11_MeTrfase_PrmA"/>
</dbReference>
<accession>A0ABP0F504</accession>
<evidence type="ECO:0000256" key="2">
    <source>
        <dbReference type="ARBA" id="ARBA00022679"/>
    </source>
</evidence>
<keyword evidence="2" id="KW-0808">Transferase</keyword>
<evidence type="ECO:0000313" key="8">
    <source>
        <dbReference type="Proteomes" id="UP001642483"/>
    </source>
</evidence>
<evidence type="ECO:0000256" key="1">
    <source>
        <dbReference type="ARBA" id="ARBA00022603"/>
    </source>
</evidence>
<dbReference type="Gene3D" id="3.40.50.150">
    <property type="entry name" value="Vaccinia Virus protein VP39"/>
    <property type="match status" value="1"/>
</dbReference>
<dbReference type="InterPro" id="IPR029063">
    <property type="entry name" value="SAM-dependent_MTases_sf"/>
</dbReference>